<feature type="transmembrane region" description="Helical" evidence="1">
    <location>
        <begin position="75"/>
        <end position="94"/>
    </location>
</feature>
<feature type="transmembrane region" description="Helical" evidence="1">
    <location>
        <begin position="43"/>
        <end position="63"/>
    </location>
</feature>
<dbReference type="EMBL" id="KP211904">
    <property type="protein sequence ID" value="ANV80726.1"/>
    <property type="molecule type" value="Genomic_DNA"/>
</dbReference>
<keyword evidence="1" id="KW-0812">Transmembrane</keyword>
<keyword evidence="1" id="KW-0472">Membrane</keyword>
<keyword evidence="1" id="KW-1133">Transmembrane helix</keyword>
<organism evidence="2">
    <name type="scientific">uncultured Poseidoniia archaeon</name>
    <dbReference type="NCBI Taxonomy" id="1697135"/>
    <lineage>
        <taxon>Archaea</taxon>
        <taxon>Methanobacteriati</taxon>
        <taxon>Thermoplasmatota</taxon>
        <taxon>Candidatus Poseidoniia</taxon>
        <taxon>environmental samples</taxon>
    </lineage>
</organism>
<feature type="transmembrane region" description="Helical" evidence="1">
    <location>
        <begin position="12"/>
        <end position="31"/>
    </location>
</feature>
<evidence type="ECO:0000256" key="1">
    <source>
        <dbReference type="SAM" id="Phobius"/>
    </source>
</evidence>
<accession>A0A1B1TEL2</accession>
<name>A0A1B1TEL2_9ARCH</name>
<reference evidence="2" key="1">
    <citation type="submission" date="2014-11" db="EMBL/GenBank/DDBJ databases">
        <authorList>
            <person name="Zhu J."/>
            <person name="Qi W."/>
            <person name="Song R."/>
        </authorList>
    </citation>
    <scope>NUCLEOTIDE SEQUENCE</scope>
</reference>
<dbReference type="AlphaFoldDB" id="A0A1B1TEL2"/>
<sequence length="116" mass="12805">MSFARDMDLVNLIENISLGLCGASTLLWISIGTLSRSENGEIIAQRIIMTMCLISALLLFLLHYLGGELWGSRNAARPLAVLAIVVALTASLNIKGRDVQGEINPHQIMRMRRDEK</sequence>
<protein>
    <submittedName>
        <fullName evidence="2">Uncharacterized protein</fullName>
    </submittedName>
</protein>
<evidence type="ECO:0000313" key="2">
    <source>
        <dbReference type="EMBL" id="ANV80726.1"/>
    </source>
</evidence>
<proteinExistence type="predicted"/>
<reference evidence="2" key="2">
    <citation type="journal article" date="2015" name="ISME J.">
        <title>A new class of marine Euryarchaeota group II from the Mediterranean deep chlorophyll maximum.</title>
        <authorList>
            <person name="Martin-Cuadrado A.B."/>
            <person name="Garcia-Heredia I."/>
            <person name="Molto A.G."/>
            <person name="Lopez-Ubeda R."/>
            <person name="Kimes N."/>
            <person name="Lopez-Garcia P."/>
            <person name="Moreira D."/>
            <person name="Rodriguez-Valera F."/>
        </authorList>
    </citation>
    <scope>NUCLEOTIDE SEQUENCE</scope>
</reference>